<dbReference type="InterPro" id="IPR029039">
    <property type="entry name" value="Flavoprotein-like_sf"/>
</dbReference>
<dbReference type="GO" id="GO:0010181">
    <property type="term" value="F:FMN binding"/>
    <property type="evidence" value="ECO:0007669"/>
    <property type="project" value="InterPro"/>
</dbReference>
<protein>
    <submittedName>
        <fullName evidence="4">Flavodoxin</fullName>
    </submittedName>
</protein>
<proteinExistence type="predicted"/>
<dbReference type="GO" id="GO:0016491">
    <property type="term" value="F:oxidoreductase activity"/>
    <property type="evidence" value="ECO:0007669"/>
    <property type="project" value="InterPro"/>
</dbReference>
<dbReference type="Proteomes" id="UP000231366">
    <property type="component" value="Unassembled WGS sequence"/>
</dbReference>
<evidence type="ECO:0000256" key="2">
    <source>
        <dbReference type="ARBA" id="ARBA00022643"/>
    </source>
</evidence>
<dbReference type="InterPro" id="IPR005025">
    <property type="entry name" value="FMN_Rdtase-like_dom"/>
</dbReference>
<accession>A0A2M8AVQ0</accession>
<keyword evidence="1" id="KW-0285">Flavoprotein</keyword>
<dbReference type="Gene3D" id="3.40.50.360">
    <property type="match status" value="1"/>
</dbReference>
<dbReference type="InterPro" id="IPR008254">
    <property type="entry name" value="Flavodoxin/NO_synth"/>
</dbReference>
<dbReference type="Pfam" id="PF03358">
    <property type="entry name" value="FMN_red"/>
    <property type="match status" value="1"/>
</dbReference>
<evidence type="ECO:0000313" key="4">
    <source>
        <dbReference type="EMBL" id="PJB30096.1"/>
    </source>
</evidence>
<dbReference type="PANTHER" id="PTHR43278">
    <property type="entry name" value="NAD(P)H-DEPENDENT FMN-CONTAINING OXIDOREDUCTASE YWQN-RELATED"/>
    <property type="match status" value="1"/>
</dbReference>
<sequence length="161" mass="16952">MAKVLVTYYSKGGNTEKLAEAVVKGVKEEGCEVSLKAVTDVVNDDLVKADGIIVGSPVYFGSMASEVKKMFDVSVSVRRQLKDKIGAAFTTAGHHTGGKETTILSILQAMLIHQMIIVGDPLSAGGHYGSACVGNPNDKALQEAEALGKRVAEVVKIFTKG</sequence>
<organism evidence="4 5">
    <name type="scientific">Candidatus Desantisbacteria bacterium CG_4_9_14_3_um_filter_40_11</name>
    <dbReference type="NCBI Taxonomy" id="1974546"/>
    <lineage>
        <taxon>Bacteria</taxon>
        <taxon>Candidatus Desantisiibacteriota</taxon>
    </lineage>
</organism>
<dbReference type="PANTHER" id="PTHR43278:SF1">
    <property type="entry name" value="IRON-SULFUR FLAVOPROTEIN MJ1083"/>
    <property type="match status" value="1"/>
</dbReference>
<dbReference type="AlphaFoldDB" id="A0A2M8AVQ0"/>
<gene>
    <name evidence="4" type="ORF">CO110_02345</name>
</gene>
<dbReference type="PROSITE" id="PS50902">
    <property type="entry name" value="FLAVODOXIN_LIKE"/>
    <property type="match status" value="1"/>
</dbReference>
<name>A0A2M8AVQ0_9BACT</name>
<keyword evidence="2" id="KW-0288">FMN</keyword>
<dbReference type="EMBL" id="PFUI01000062">
    <property type="protein sequence ID" value="PJB30096.1"/>
    <property type="molecule type" value="Genomic_DNA"/>
</dbReference>
<evidence type="ECO:0000256" key="1">
    <source>
        <dbReference type="ARBA" id="ARBA00022630"/>
    </source>
</evidence>
<dbReference type="SUPFAM" id="SSF52218">
    <property type="entry name" value="Flavoproteins"/>
    <property type="match status" value="1"/>
</dbReference>
<feature type="domain" description="Flavodoxin-like" evidence="3">
    <location>
        <begin position="4"/>
        <end position="161"/>
    </location>
</feature>
<reference evidence="5" key="1">
    <citation type="submission" date="2017-09" db="EMBL/GenBank/DDBJ databases">
        <title>Depth-based differentiation of microbial function through sediment-hosted aquifers and enrichment of novel symbionts in the deep terrestrial subsurface.</title>
        <authorList>
            <person name="Probst A.J."/>
            <person name="Ladd B."/>
            <person name="Jarett J.K."/>
            <person name="Geller-Mcgrath D.E."/>
            <person name="Sieber C.M.K."/>
            <person name="Emerson J.B."/>
            <person name="Anantharaman K."/>
            <person name="Thomas B.C."/>
            <person name="Malmstrom R."/>
            <person name="Stieglmeier M."/>
            <person name="Klingl A."/>
            <person name="Woyke T."/>
            <person name="Ryan C.M."/>
            <person name="Banfield J.F."/>
        </authorList>
    </citation>
    <scope>NUCLEOTIDE SEQUENCE [LARGE SCALE GENOMIC DNA]</scope>
</reference>
<evidence type="ECO:0000313" key="5">
    <source>
        <dbReference type="Proteomes" id="UP000231366"/>
    </source>
</evidence>
<comment type="caution">
    <text evidence="4">The sequence shown here is derived from an EMBL/GenBank/DDBJ whole genome shotgun (WGS) entry which is preliminary data.</text>
</comment>
<dbReference type="InterPro" id="IPR051796">
    <property type="entry name" value="ISF_SsuE-like"/>
</dbReference>
<evidence type="ECO:0000259" key="3">
    <source>
        <dbReference type="PROSITE" id="PS50902"/>
    </source>
</evidence>